<gene>
    <name evidence="2" type="ORF">BW733_06060</name>
</gene>
<proteinExistence type="predicted"/>
<dbReference type="SUPFAM" id="SSF55021">
    <property type="entry name" value="ACT-like"/>
    <property type="match status" value="2"/>
</dbReference>
<keyword evidence="3" id="KW-1185">Reference proteome</keyword>
<dbReference type="InterPro" id="IPR018717">
    <property type="entry name" value="DUF2241"/>
</dbReference>
<dbReference type="AlphaFoldDB" id="A0A1Q2CWH8"/>
<dbReference type="STRING" id="399497.BW733_06060"/>
<dbReference type="OrthoDB" id="9797178at2"/>
<dbReference type="Proteomes" id="UP000188235">
    <property type="component" value="Chromosome"/>
</dbReference>
<reference evidence="2 3" key="1">
    <citation type="journal article" date="2008" name="Int. J. Syst. Evol. Microbiol.">
        <title>Tessaracoccus flavescens sp. nov., isolated from marine sediment.</title>
        <authorList>
            <person name="Lee D.W."/>
            <person name="Lee S.D."/>
        </authorList>
    </citation>
    <scope>NUCLEOTIDE SEQUENCE [LARGE SCALE GENOMIC DNA]</scope>
    <source>
        <strain evidence="2 3">SST-39T</strain>
    </source>
</reference>
<evidence type="ECO:0000313" key="3">
    <source>
        <dbReference type="Proteomes" id="UP000188235"/>
    </source>
</evidence>
<dbReference type="PANTHER" id="PTHR39199:SF1">
    <property type="entry name" value="BLR5128 PROTEIN"/>
    <property type="match status" value="1"/>
</dbReference>
<protein>
    <recommendedName>
        <fullName evidence="1">DUF2241 domain-containing protein</fullName>
    </recommendedName>
</protein>
<evidence type="ECO:0000259" key="1">
    <source>
        <dbReference type="Pfam" id="PF10000"/>
    </source>
</evidence>
<feature type="domain" description="DUF2241" evidence="1">
    <location>
        <begin position="2"/>
        <end position="64"/>
    </location>
</feature>
<accession>A0A1Q2CWH8</accession>
<dbReference type="PANTHER" id="PTHR39199">
    <property type="entry name" value="BLR5128 PROTEIN"/>
    <property type="match status" value="1"/>
</dbReference>
<name>A0A1Q2CWH8_9ACTN</name>
<sequence>MAGITDLDVLLRDLSPRRREGEFVYVTTGSEVPAEARIVEREGVTLVLRRETAEDHGLTYEATFGWITLEVHSSLEAVGLTAAVSTALARAGISCNLLAGFHHDHLLIPTPRVDEALAVLNDLSKPAARGFGITIARWLGLTAPRH</sequence>
<dbReference type="InterPro" id="IPR045865">
    <property type="entry name" value="ACT-like_dom_sf"/>
</dbReference>
<dbReference type="RefSeq" id="WP_077348836.1">
    <property type="nucleotide sequence ID" value="NZ_CP019607.1"/>
</dbReference>
<dbReference type="KEGG" id="tfa:BW733_06060"/>
<dbReference type="Pfam" id="PF10000">
    <property type="entry name" value="ACT_3"/>
    <property type="match status" value="1"/>
</dbReference>
<dbReference type="Gene3D" id="3.30.2130.10">
    <property type="entry name" value="VC0802-like"/>
    <property type="match status" value="1"/>
</dbReference>
<evidence type="ECO:0000313" key="2">
    <source>
        <dbReference type="EMBL" id="AQP50460.1"/>
    </source>
</evidence>
<dbReference type="EMBL" id="CP019607">
    <property type="protein sequence ID" value="AQP50460.1"/>
    <property type="molecule type" value="Genomic_DNA"/>
</dbReference>
<organism evidence="2 3">
    <name type="scientific">Tessaracoccus flavescens</name>
    <dbReference type="NCBI Taxonomy" id="399497"/>
    <lineage>
        <taxon>Bacteria</taxon>
        <taxon>Bacillati</taxon>
        <taxon>Actinomycetota</taxon>
        <taxon>Actinomycetes</taxon>
        <taxon>Propionibacteriales</taxon>
        <taxon>Propionibacteriaceae</taxon>
        <taxon>Tessaracoccus</taxon>
    </lineage>
</organism>